<dbReference type="InterPro" id="IPR055411">
    <property type="entry name" value="LRR_FXL15/At3g58940/PEG3-like"/>
</dbReference>
<feature type="domain" description="FBD" evidence="1">
    <location>
        <begin position="62"/>
        <end position="107"/>
    </location>
</feature>
<comment type="caution">
    <text evidence="3">The sequence shown here is derived from an EMBL/GenBank/DDBJ whole genome shotgun (WGS) entry which is preliminary data.</text>
</comment>
<dbReference type="PANTHER" id="PTHR32141:SF105">
    <property type="entry name" value="OS02G0178200 PROTEIN"/>
    <property type="match status" value="1"/>
</dbReference>
<reference evidence="3 4" key="1">
    <citation type="submission" date="2019-11" db="EMBL/GenBank/DDBJ databases">
        <title>Whole genome sequence of Oryza granulata.</title>
        <authorList>
            <person name="Li W."/>
        </authorList>
    </citation>
    <scope>NUCLEOTIDE SEQUENCE [LARGE SCALE GENOMIC DNA]</scope>
    <source>
        <strain evidence="4">cv. Menghai</strain>
        <tissue evidence="3">Leaf</tissue>
    </source>
</reference>
<dbReference type="Pfam" id="PF24758">
    <property type="entry name" value="LRR_At5g56370"/>
    <property type="match status" value="1"/>
</dbReference>
<organism evidence="3 4">
    <name type="scientific">Oryza meyeriana var. granulata</name>
    <dbReference type="NCBI Taxonomy" id="110450"/>
    <lineage>
        <taxon>Eukaryota</taxon>
        <taxon>Viridiplantae</taxon>
        <taxon>Streptophyta</taxon>
        <taxon>Embryophyta</taxon>
        <taxon>Tracheophyta</taxon>
        <taxon>Spermatophyta</taxon>
        <taxon>Magnoliopsida</taxon>
        <taxon>Liliopsida</taxon>
        <taxon>Poales</taxon>
        <taxon>Poaceae</taxon>
        <taxon>BOP clade</taxon>
        <taxon>Oryzoideae</taxon>
        <taxon>Oryzeae</taxon>
        <taxon>Oryzinae</taxon>
        <taxon>Oryza</taxon>
        <taxon>Oryza meyeriana</taxon>
    </lineage>
</organism>
<name>A0A6G1CZP7_9ORYZ</name>
<dbReference type="InterPro" id="IPR006566">
    <property type="entry name" value="FBD"/>
</dbReference>
<protein>
    <submittedName>
        <fullName evidence="3">Uncharacterized protein</fullName>
    </submittedName>
</protein>
<evidence type="ECO:0000313" key="4">
    <source>
        <dbReference type="Proteomes" id="UP000479710"/>
    </source>
</evidence>
<keyword evidence="4" id="KW-1185">Reference proteome</keyword>
<dbReference type="InterPro" id="IPR055302">
    <property type="entry name" value="F-box_dom-containing"/>
</dbReference>
<proteinExistence type="predicted"/>
<gene>
    <name evidence="3" type="ORF">E2562_009103</name>
</gene>
<sequence length="140" mass="15894">MVRPSTTVPSVNMLALHLHFGVCNEVKMLPSFLRCFPNVETLCVESEEAHEHTSNVNTKFWQETGPIECVQSHLKMIVLREFQGEQSEFSFLMFIAENARVLEKMVIVMKTGRYSEPEEVAAKVMKLKSAKWASEGCKLG</sequence>
<dbReference type="AlphaFoldDB" id="A0A6G1CZP7"/>
<evidence type="ECO:0000259" key="2">
    <source>
        <dbReference type="Pfam" id="PF24758"/>
    </source>
</evidence>
<dbReference type="Pfam" id="PF08387">
    <property type="entry name" value="FBD"/>
    <property type="match status" value="1"/>
</dbReference>
<evidence type="ECO:0000259" key="1">
    <source>
        <dbReference type="Pfam" id="PF08387"/>
    </source>
</evidence>
<dbReference type="OrthoDB" id="776041at2759"/>
<dbReference type="EMBL" id="SPHZ02000007">
    <property type="protein sequence ID" value="KAF0906105.1"/>
    <property type="molecule type" value="Genomic_DNA"/>
</dbReference>
<feature type="domain" description="F-box/LRR-repeat protein 15/At3g58940/PEG3-like LRR" evidence="2">
    <location>
        <begin position="2"/>
        <end position="44"/>
    </location>
</feature>
<evidence type="ECO:0000313" key="3">
    <source>
        <dbReference type="EMBL" id="KAF0906105.1"/>
    </source>
</evidence>
<dbReference type="PANTHER" id="PTHR32141">
    <property type="match status" value="1"/>
</dbReference>
<accession>A0A6G1CZP7</accession>
<dbReference type="Proteomes" id="UP000479710">
    <property type="component" value="Unassembled WGS sequence"/>
</dbReference>